<comment type="caution">
    <text evidence="1">The sequence shown here is derived from an EMBL/GenBank/DDBJ whole genome shotgun (WGS) entry which is preliminary data.</text>
</comment>
<dbReference type="Gene3D" id="2.20.110.10">
    <property type="entry name" value="Histone H3 K4-specific methyltransferase SET7/9 N-terminal domain"/>
    <property type="match status" value="1"/>
</dbReference>
<sequence length="68" mass="8163">MDFKGLKQGKWFVQIPKLRGEPGYEEEGEYKNDRKEGTWRRYNLMGDLLAMENYKWGNKHGKSVYFTI</sequence>
<reference evidence="1 2" key="1">
    <citation type="submission" date="2023-10" db="EMBL/GenBank/DDBJ databases">
        <authorList>
            <person name="Wang X.X."/>
        </authorList>
    </citation>
    <scope>NUCLEOTIDE SEQUENCE [LARGE SCALE GENOMIC DNA]</scope>
    <source>
        <strain evidence="1 2">NBRC 12816</strain>
    </source>
</reference>
<gene>
    <name evidence="1" type="ORF">R2363_00685</name>
</gene>
<keyword evidence="2" id="KW-1185">Reference proteome</keyword>
<evidence type="ECO:0000313" key="2">
    <source>
        <dbReference type="Proteomes" id="UP001278571"/>
    </source>
</evidence>
<dbReference type="RefSeq" id="WP_319007318.1">
    <property type="nucleotide sequence ID" value="NZ_JAWJZF010000131.1"/>
</dbReference>
<evidence type="ECO:0000313" key="1">
    <source>
        <dbReference type="EMBL" id="MDX2290710.1"/>
    </source>
</evidence>
<protein>
    <submittedName>
        <fullName evidence="1">Uncharacterized protein</fullName>
    </submittedName>
</protein>
<organism evidence="1 2">
    <name type="scientific">Streptomyces roseolus</name>
    <dbReference type="NCBI Taxonomy" id="67358"/>
    <lineage>
        <taxon>Bacteria</taxon>
        <taxon>Bacillati</taxon>
        <taxon>Actinomycetota</taxon>
        <taxon>Actinomycetes</taxon>
        <taxon>Kitasatosporales</taxon>
        <taxon>Streptomycetaceae</taxon>
        <taxon>Streptomyces</taxon>
    </lineage>
</organism>
<dbReference type="SUPFAM" id="SSF82185">
    <property type="entry name" value="Histone H3 K4-specific methyltransferase SET7/9 N-terminal domain"/>
    <property type="match status" value="1"/>
</dbReference>
<name>A0ABU4JZQ4_9ACTN</name>
<dbReference type="Proteomes" id="UP001278571">
    <property type="component" value="Unassembled WGS sequence"/>
</dbReference>
<proteinExistence type="predicted"/>
<dbReference type="EMBL" id="JAWJZF010000131">
    <property type="protein sequence ID" value="MDX2290710.1"/>
    <property type="molecule type" value="Genomic_DNA"/>
</dbReference>
<accession>A0ABU4JZQ4</accession>
<feature type="non-terminal residue" evidence="1">
    <location>
        <position position="68"/>
    </location>
</feature>